<protein>
    <submittedName>
        <fullName evidence="1">Uncharacterized protein</fullName>
    </submittedName>
</protein>
<dbReference type="AlphaFoldDB" id="A0A642KKL0"/>
<dbReference type="RefSeq" id="WP_117834410.1">
    <property type="nucleotide sequence ID" value="NZ_JAGJIE010000038.1"/>
</dbReference>
<proteinExistence type="predicted"/>
<accession>A0A642KKL0</accession>
<gene>
    <name evidence="1" type="ORF">F2Z29_23785</name>
</gene>
<sequence>MEHYKSFKQLTENYKNLPYPGRIYAHKIVSESLDSVEYWVISSKEAKDQELIETATGLIPESLIKYEVSDYLSVGIFQDIIDNLLDNNSQISISDTDAVNKAINHYLEYDDFLY</sequence>
<dbReference type="EMBL" id="VWAW01000050">
    <property type="protein sequence ID" value="KAA5166421.1"/>
    <property type="molecule type" value="Genomic_DNA"/>
</dbReference>
<comment type="caution">
    <text evidence="1">The sequence shown here is derived from an EMBL/GenBank/DDBJ whole genome shotgun (WGS) entry which is preliminary data.</text>
</comment>
<name>A0A642KKL0_BACFG</name>
<evidence type="ECO:0000313" key="2">
    <source>
        <dbReference type="Proteomes" id="UP000436803"/>
    </source>
</evidence>
<evidence type="ECO:0000313" key="1">
    <source>
        <dbReference type="EMBL" id="KAA5166421.1"/>
    </source>
</evidence>
<dbReference type="Proteomes" id="UP000436803">
    <property type="component" value="Unassembled WGS sequence"/>
</dbReference>
<organism evidence="1 2">
    <name type="scientific">Bacteroides fragilis</name>
    <dbReference type="NCBI Taxonomy" id="817"/>
    <lineage>
        <taxon>Bacteria</taxon>
        <taxon>Pseudomonadati</taxon>
        <taxon>Bacteroidota</taxon>
        <taxon>Bacteroidia</taxon>
        <taxon>Bacteroidales</taxon>
        <taxon>Bacteroidaceae</taxon>
        <taxon>Bacteroides</taxon>
    </lineage>
</organism>
<reference evidence="1 2" key="1">
    <citation type="journal article" date="2019" name="Nat. Med.">
        <title>A library of human gut bacterial isolates paired with longitudinal multiomics data enables mechanistic microbiome research.</title>
        <authorList>
            <person name="Poyet M."/>
            <person name="Groussin M."/>
            <person name="Gibbons S.M."/>
            <person name="Avila-Pacheco J."/>
            <person name="Jiang X."/>
            <person name="Kearney S.M."/>
            <person name="Perrotta A.R."/>
            <person name="Berdy B."/>
            <person name="Zhao S."/>
            <person name="Lieberman T.D."/>
            <person name="Swanson P.K."/>
            <person name="Smith M."/>
            <person name="Roesemann S."/>
            <person name="Alexander J.E."/>
            <person name="Rich S.A."/>
            <person name="Livny J."/>
            <person name="Vlamakis H."/>
            <person name="Clish C."/>
            <person name="Bullock K."/>
            <person name="Deik A."/>
            <person name="Scott J."/>
            <person name="Pierce K.A."/>
            <person name="Xavier R.J."/>
            <person name="Alm E.J."/>
        </authorList>
    </citation>
    <scope>NUCLEOTIDE SEQUENCE [LARGE SCALE GENOMIC DNA]</scope>
    <source>
        <strain evidence="1 2">BIOML-A7</strain>
    </source>
</reference>